<dbReference type="EMBL" id="VNIB01000014">
    <property type="protein sequence ID" value="TYO96327.1"/>
    <property type="molecule type" value="Genomic_DNA"/>
</dbReference>
<dbReference type="RefSeq" id="WP_148896799.1">
    <property type="nucleotide sequence ID" value="NZ_VNIB01000014.1"/>
</dbReference>
<protein>
    <submittedName>
        <fullName evidence="1">Uncharacterized protein</fullName>
    </submittedName>
</protein>
<accession>A0A5D3WJV0</accession>
<keyword evidence="2" id="KW-1185">Reference proteome</keyword>
<gene>
    <name evidence="1" type="ORF">EDC39_11432</name>
</gene>
<name>A0A5D3WJV0_9BACT</name>
<dbReference type="AlphaFoldDB" id="A0A5D3WJV0"/>
<reference evidence="1 2" key="1">
    <citation type="submission" date="2019-07" db="EMBL/GenBank/DDBJ databases">
        <title>Genomic Encyclopedia of Type Strains, Phase IV (KMG-IV): sequencing the most valuable type-strain genomes for metagenomic binning, comparative biology and taxonomic classification.</title>
        <authorList>
            <person name="Goeker M."/>
        </authorList>
    </citation>
    <scope>NUCLEOTIDE SEQUENCE [LARGE SCALE GENOMIC DNA]</scope>
    <source>
        <strain evidence="1 2">SS015</strain>
    </source>
</reference>
<evidence type="ECO:0000313" key="1">
    <source>
        <dbReference type="EMBL" id="TYO96327.1"/>
    </source>
</evidence>
<dbReference type="Proteomes" id="UP000324159">
    <property type="component" value="Unassembled WGS sequence"/>
</dbReference>
<evidence type="ECO:0000313" key="2">
    <source>
        <dbReference type="Proteomes" id="UP000324159"/>
    </source>
</evidence>
<sequence>MCNRKLFNNRPVDKDTKVLSKRYLTFDGNNVLWEKWLWDGIRGNTLVFVASQFGGIADDELVRIARQIAGLPGEASTTLKRTGDYIFFNFGFRTS</sequence>
<comment type="caution">
    <text evidence="1">The sequence shown here is derived from an EMBL/GenBank/DDBJ whole genome shotgun (WGS) entry which is preliminary data.</text>
</comment>
<proteinExistence type="predicted"/>
<dbReference type="OrthoDB" id="9807890at2"/>
<organism evidence="1 2">
    <name type="scientific">Geothermobacter ehrlichii</name>
    <dbReference type="NCBI Taxonomy" id="213224"/>
    <lineage>
        <taxon>Bacteria</taxon>
        <taxon>Pseudomonadati</taxon>
        <taxon>Thermodesulfobacteriota</taxon>
        <taxon>Desulfuromonadia</taxon>
        <taxon>Desulfuromonadales</taxon>
        <taxon>Geothermobacteraceae</taxon>
        <taxon>Geothermobacter</taxon>
    </lineage>
</organism>